<dbReference type="EMBL" id="BMQC01000015">
    <property type="protein sequence ID" value="GGK39581.1"/>
    <property type="molecule type" value="Genomic_DNA"/>
</dbReference>
<dbReference type="SUPFAM" id="SSF56349">
    <property type="entry name" value="DNA breaking-rejoining enzymes"/>
    <property type="match status" value="2"/>
</dbReference>
<evidence type="ECO:0000259" key="7">
    <source>
        <dbReference type="PROSITE" id="PS50932"/>
    </source>
</evidence>
<evidence type="ECO:0000256" key="3">
    <source>
        <dbReference type="ARBA" id="ARBA00023125"/>
    </source>
</evidence>
<dbReference type="GO" id="GO:0006355">
    <property type="term" value="P:regulation of DNA-templated transcription"/>
    <property type="evidence" value="ECO:0007669"/>
    <property type="project" value="InterPro"/>
</dbReference>
<dbReference type="Pfam" id="PF00589">
    <property type="entry name" value="Phage_integrase"/>
    <property type="match status" value="1"/>
</dbReference>
<evidence type="ECO:0000256" key="2">
    <source>
        <dbReference type="ARBA" id="ARBA00022908"/>
    </source>
</evidence>
<dbReference type="GO" id="GO:0015074">
    <property type="term" value="P:DNA integration"/>
    <property type="evidence" value="ECO:0007669"/>
    <property type="project" value="UniProtKB-KW"/>
</dbReference>
<organism evidence="9 10">
    <name type="scientific">Pilimelia terevasa</name>
    <dbReference type="NCBI Taxonomy" id="53372"/>
    <lineage>
        <taxon>Bacteria</taxon>
        <taxon>Bacillati</taxon>
        <taxon>Actinomycetota</taxon>
        <taxon>Actinomycetes</taxon>
        <taxon>Micromonosporales</taxon>
        <taxon>Micromonosporaceae</taxon>
        <taxon>Pilimelia</taxon>
    </lineage>
</organism>
<dbReference type="GO" id="GO:0006310">
    <property type="term" value="P:DNA recombination"/>
    <property type="evidence" value="ECO:0007669"/>
    <property type="project" value="UniProtKB-KW"/>
</dbReference>
<dbReference type="InterPro" id="IPR011010">
    <property type="entry name" value="DNA_brk_join_enz"/>
</dbReference>
<feature type="domain" description="HTH lacI-type" evidence="7">
    <location>
        <begin position="302"/>
        <end position="356"/>
    </location>
</feature>
<proteinExistence type="inferred from homology"/>
<dbReference type="InterPro" id="IPR010982">
    <property type="entry name" value="Lambda_DNA-bd_dom_sf"/>
</dbReference>
<comment type="similarity">
    <text evidence="1">Belongs to the 'phage' integrase family.</text>
</comment>
<dbReference type="PROSITE" id="PS00356">
    <property type="entry name" value="HTH_LACI_1"/>
    <property type="match status" value="1"/>
</dbReference>
<dbReference type="Pfam" id="PF22022">
    <property type="entry name" value="Phage_int_M"/>
    <property type="match status" value="1"/>
</dbReference>
<dbReference type="Gene3D" id="1.10.443.10">
    <property type="entry name" value="Intergrase catalytic core"/>
    <property type="match status" value="1"/>
</dbReference>
<dbReference type="InterPro" id="IPR053876">
    <property type="entry name" value="Phage_int_M"/>
</dbReference>
<dbReference type="Proteomes" id="UP000662200">
    <property type="component" value="Unassembled WGS sequence"/>
</dbReference>
<dbReference type="SMART" id="SM00354">
    <property type="entry name" value="HTH_LACI"/>
    <property type="match status" value="1"/>
</dbReference>
<reference evidence="9" key="1">
    <citation type="journal article" date="2014" name="Int. J. Syst. Evol. Microbiol.">
        <title>Complete genome sequence of Corynebacterium casei LMG S-19264T (=DSM 44701T), isolated from a smear-ripened cheese.</title>
        <authorList>
            <consortium name="US DOE Joint Genome Institute (JGI-PGF)"/>
            <person name="Walter F."/>
            <person name="Albersmeier A."/>
            <person name="Kalinowski J."/>
            <person name="Ruckert C."/>
        </authorList>
    </citation>
    <scope>NUCLEOTIDE SEQUENCE</scope>
    <source>
        <strain evidence="9">JCM 3091</strain>
    </source>
</reference>
<dbReference type="PANTHER" id="PTHR30629:SF2">
    <property type="entry name" value="PROPHAGE INTEGRASE INTS-RELATED"/>
    <property type="match status" value="1"/>
</dbReference>
<dbReference type="Pfam" id="PF00356">
    <property type="entry name" value="LacI"/>
    <property type="match status" value="1"/>
</dbReference>
<dbReference type="InterPro" id="IPR000843">
    <property type="entry name" value="HTH_LacI"/>
</dbReference>
<evidence type="ECO:0000313" key="9">
    <source>
        <dbReference type="EMBL" id="GGK39581.1"/>
    </source>
</evidence>
<reference evidence="9" key="2">
    <citation type="submission" date="2020-09" db="EMBL/GenBank/DDBJ databases">
        <authorList>
            <person name="Sun Q."/>
            <person name="Ohkuma M."/>
        </authorList>
    </citation>
    <scope>NUCLEOTIDE SEQUENCE</scope>
    <source>
        <strain evidence="9">JCM 3091</strain>
    </source>
</reference>
<dbReference type="RefSeq" id="WP_189115453.1">
    <property type="nucleotide sequence ID" value="NZ_BMQC01000015.1"/>
</dbReference>
<dbReference type="InterPro" id="IPR010998">
    <property type="entry name" value="Integrase_recombinase_N"/>
</dbReference>
<dbReference type="InterPro" id="IPR050808">
    <property type="entry name" value="Phage_Integrase"/>
</dbReference>
<dbReference type="CDD" id="cd01392">
    <property type="entry name" value="HTH_LacI"/>
    <property type="match status" value="1"/>
</dbReference>
<comment type="caution">
    <text evidence="9">The sequence shown here is derived from an EMBL/GenBank/DDBJ whole genome shotgun (WGS) entry which is preliminary data.</text>
</comment>
<dbReference type="InterPro" id="IPR002104">
    <property type="entry name" value="Integrase_catalytic"/>
</dbReference>
<dbReference type="Gene3D" id="1.10.260.40">
    <property type="entry name" value="lambda repressor-like DNA-binding domains"/>
    <property type="match status" value="1"/>
</dbReference>
<dbReference type="PANTHER" id="PTHR30629">
    <property type="entry name" value="PROPHAGE INTEGRASE"/>
    <property type="match status" value="1"/>
</dbReference>
<dbReference type="SUPFAM" id="SSF47413">
    <property type="entry name" value="lambda repressor-like DNA-binding domains"/>
    <property type="match status" value="1"/>
</dbReference>
<evidence type="ECO:0000256" key="1">
    <source>
        <dbReference type="ARBA" id="ARBA00008857"/>
    </source>
</evidence>
<keyword evidence="3 5" id="KW-0238">DNA-binding</keyword>
<dbReference type="InterPro" id="IPR013762">
    <property type="entry name" value="Integrase-like_cat_sf"/>
</dbReference>
<keyword evidence="10" id="KW-1185">Reference proteome</keyword>
<keyword evidence="2" id="KW-0229">DNA integration</keyword>
<name>A0A8J3BUT6_9ACTN</name>
<keyword evidence="4" id="KW-0233">DNA recombination</keyword>
<dbReference type="PROSITE" id="PS50932">
    <property type="entry name" value="HTH_LACI_2"/>
    <property type="match status" value="1"/>
</dbReference>
<protein>
    <submittedName>
        <fullName evidence="9">Integrase</fullName>
    </submittedName>
</protein>
<feature type="region of interest" description="Disordered" evidence="6">
    <location>
        <begin position="152"/>
        <end position="171"/>
    </location>
</feature>
<evidence type="ECO:0000259" key="8">
    <source>
        <dbReference type="PROSITE" id="PS51900"/>
    </source>
</evidence>
<evidence type="ECO:0000313" key="10">
    <source>
        <dbReference type="Proteomes" id="UP000662200"/>
    </source>
</evidence>
<dbReference type="InterPro" id="IPR044068">
    <property type="entry name" value="CB"/>
</dbReference>
<feature type="domain" description="Core-binding (CB)" evidence="8">
    <location>
        <begin position="65"/>
        <end position="145"/>
    </location>
</feature>
<gene>
    <name evidence="9" type="ORF">GCM10010124_35320</name>
</gene>
<feature type="compositionally biased region" description="Basic residues" evidence="6">
    <location>
        <begin position="156"/>
        <end position="170"/>
    </location>
</feature>
<sequence length="503" mass="55069">MGYAENRGEYWRGRYKICSGKYGTVTDANGNPARFATKRDAVKAANDAEAAVRAGKWRDPNLGRMTFGDFASRWYAAQDLAASTMQNYRRRLEEHLLPAFGESSLDAILPGDVLAWERSERAAGYAESSLRSWRALLHLILADAVEEERIPSNPAARRRGRGKRTGRAQHRAPEKVITDALGVLLIAERAALLSGRDDEFVAVVLMGFTGMRWGEVVGLEPQFVRPGGVRVEWQLYELDSGEFHRCPPKDESRRTIAVPAWLVTLLKDHLSRTQPKPCPCHQLSYVFSGHRAANGVAQQPGPRLADVARRAGVSVGTASAVLNGRDSVAEATRASVQAAIADLGYVRGMVPGNLAPHWRRTGFATWLFQPAATGRYPRKAPQAARPVPILADPWPGVPVRGRNAADKSEACWSPIAAGLTPHGLRHSYKTMMIEVGAPATLMDEQMGHEDGSIGARYSHVTPGMVRLLDDGLTRLWEAALEERRAMSPGSPVAVLDRLLRPDG</sequence>
<dbReference type="PROSITE" id="PS51900">
    <property type="entry name" value="CB"/>
    <property type="match status" value="1"/>
</dbReference>
<evidence type="ECO:0000256" key="6">
    <source>
        <dbReference type="SAM" id="MobiDB-lite"/>
    </source>
</evidence>
<accession>A0A8J3BUT6</accession>
<evidence type="ECO:0000256" key="4">
    <source>
        <dbReference type="ARBA" id="ARBA00023172"/>
    </source>
</evidence>
<dbReference type="GO" id="GO:0003677">
    <property type="term" value="F:DNA binding"/>
    <property type="evidence" value="ECO:0007669"/>
    <property type="project" value="UniProtKB-UniRule"/>
</dbReference>
<dbReference type="Gene3D" id="1.10.150.130">
    <property type="match status" value="1"/>
</dbReference>
<evidence type="ECO:0000256" key="5">
    <source>
        <dbReference type="PROSITE-ProRule" id="PRU01248"/>
    </source>
</evidence>
<dbReference type="AlphaFoldDB" id="A0A8J3BUT6"/>